<evidence type="ECO:0000256" key="1">
    <source>
        <dbReference type="ARBA" id="ARBA00023015"/>
    </source>
</evidence>
<evidence type="ECO:0000313" key="5">
    <source>
        <dbReference type="EMBL" id="KYG33144.1"/>
    </source>
</evidence>
<proteinExistence type="predicted"/>
<reference evidence="5" key="1">
    <citation type="submission" date="2016-02" db="EMBL/GenBank/DDBJ databases">
        <title>Genome sequence of Bacillus trypoxylicola KCTC 13244(T).</title>
        <authorList>
            <person name="Jeong H."/>
            <person name="Park S.-H."/>
            <person name="Choi S.-K."/>
        </authorList>
    </citation>
    <scope>NUCLEOTIDE SEQUENCE [LARGE SCALE GENOMIC DNA]</scope>
    <source>
        <strain evidence="5">KCTC 13244</strain>
    </source>
</reference>
<protein>
    <submittedName>
        <fullName evidence="5">GntR family transcriptional regulator</fullName>
    </submittedName>
</protein>
<dbReference type="InterPro" id="IPR008920">
    <property type="entry name" value="TF_FadR/GntR_C"/>
</dbReference>
<dbReference type="Pfam" id="PF00392">
    <property type="entry name" value="GntR"/>
    <property type="match status" value="1"/>
</dbReference>
<dbReference type="InterPro" id="IPR036388">
    <property type="entry name" value="WH-like_DNA-bd_sf"/>
</dbReference>
<evidence type="ECO:0000256" key="3">
    <source>
        <dbReference type="ARBA" id="ARBA00023163"/>
    </source>
</evidence>
<comment type="caution">
    <text evidence="5">The sequence shown here is derived from an EMBL/GenBank/DDBJ whole genome shotgun (WGS) entry which is preliminary data.</text>
</comment>
<dbReference type="PANTHER" id="PTHR43537:SF5">
    <property type="entry name" value="UXU OPERON TRANSCRIPTIONAL REGULATOR"/>
    <property type="match status" value="1"/>
</dbReference>
<keyword evidence="1" id="KW-0805">Transcription regulation</keyword>
<dbReference type="EMBL" id="LTAO01000009">
    <property type="protein sequence ID" value="KYG33144.1"/>
    <property type="molecule type" value="Genomic_DNA"/>
</dbReference>
<keyword evidence="2" id="KW-0238">DNA-binding</keyword>
<dbReference type="OrthoDB" id="9782299at2"/>
<dbReference type="SMART" id="SM00345">
    <property type="entry name" value="HTH_GNTR"/>
    <property type="match status" value="1"/>
</dbReference>
<dbReference type="AlphaFoldDB" id="A0A162EKU6"/>
<name>A0A162EKU6_9BACI</name>
<dbReference type="PROSITE" id="PS50949">
    <property type="entry name" value="HTH_GNTR"/>
    <property type="match status" value="1"/>
</dbReference>
<dbReference type="STRING" id="519424.AZF04_17515"/>
<keyword evidence="6" id="KW-1185">Reference proteome</keyword>
<keyword evidence="3" id="KW-0804">Transcription</keyword>
<dbReference type="PANTHER" id="PTHR43537">
    <property type="entry name" value="TRANSCRIPTIONAL REGULATOR, GNTR FAMILY"/>
    <property type="match status" value="1"/>
</dbReference>
<dbReference type="GO" id="GO:0003677">
    <property type="term" value="F:DNA binding"/>
    <property type="evidence" value="ECO:0007669"/>
    <property type="project" value="UniProtKB-KW"/>
</dbReference>
<dbReference type="Gene3D" id="1.20.120.530">
    <property type="entry name" value="GntR ligand-binding domain-like"/>
    <property type="match status" value="1"/>
</dbReference>
<dbReference type="InterPro" id="IPR000524">
    <property type="entry name" value="Tscrpt_reg_HTH_GntR"/>
</dbReference>
<dbReference type="CDD" id="cd07377">
    <property type="entry name" value="WHTH_GntR"/>
    <property type="match status" value="1"/>
</dbReference>
<dbReference type="Pfam" id="PF07729">
    <property type="entry name" value="FCD"/>
    <property type="match status" value="1"/>
</dbReference>
<dbReference type="GO" id="GO:0003700">
    <property type="term" value="F:DNA-binding transcription factor activity"/>
    <property type="evidence" value="ECO:0007669"/>
    <property type="project" value="InterPro"/>
</dbReference>
<dbReference type="Proteomes" id="UP000075806">
    <property type="component" value="Unassembled WGS sequence"/>
</dbReference>
<dbReference type="SUPFAM" id="SSF46785">
    <property type="entry name" value="Winged helix' DNA-binding domain"/>
    <property type="match status" value="1"/>
</dbReference>
<dbReference type="SUPFAM" id="SSF48008">
    <property type="entry name" value="GntR ligand-binding domain-like"/>
    <property type="match status" value="1"/>
</dbReference>
<evidence type="ECO:0000313" key="6">
    <source>
        <dbReference type="Proteomes" id="UP000075806"/>
    </source>
</evidence>
<dbReference type="Gene3D" id="1.10.10.10">
    <property type="entry name" value="Winged helix-like DNA-binding domain superfamily/Winged helix DNA-binding domain"/>
    <property type="match status" value="1"/>
</dbReference>
<organism evidence="5 6">
    <name type="scientific">Alkalihalobacillus trypoxylicola</name>
    <dbReference type="NCBI Taxonomy" id="519424"/>
    <lineage>
        <taxon>Bacteria</taxon>
        <taxon>Bacillati</taxon>
        <taxon>Bacillota</taxon>
        <taxon>Bacilli</taxon>
        <taxon>Bacillales</taxon>
        <taxon>Bacillaceae</taxon>
        <taxon>Alkalihalobacillus</taxon>
    </lineage>
</organism>
<accession>A0A162EKU6</accession>
<dbReference type="SMART" id="SM00895">
    <property type="entry name" value="FCD"/>
    <property type="match status" value="1"/>
</dbReference>
<dbReference type="RefSeq" id="WP_061948026.1">
    <property type="nucleotide sequence ID" value="NZ_LTAO01000009.1"/>
</dbReference>
<gene>
    <name evidence="5" type="ORF">AZF04_17515</name>
</gene>
<dbReference type="InterPro" id="IPR036390">
    <property type="entry name" value="WH_DNA-bd_sf"/>
</dbReference>
<sequence length="234" mass="26728">MSLRPIKAKKIYEMIAEQITDEIKNGQLQAGDRLDSVQQLATKYQVGRSAIREALSALRAVGLIEIRQGEGSFVKKIEHDLAKMILPSVDLLEKKDLKQLFEIRKMIETGAAKIAAEKRTEEDLERFEQVLQEMRQALGDGKLGEIADIQFHQAIVKATKNEMLQSLLETISETMKAAMQEARMTYLYGDQEKLTALYNEHKKIYEAIKERNEEKAFQSMMDHILGVEKSLFIP</sequence>
<evidence type="ECO:0000256" key="2">
    <source>
        <dbReference type="ARBA" id="ARBA00023125"/>
    </source>
</evidence>
<feature type="domain" description="HTH gntR-type" evidence="4">
    <location>
        <begin position="9"/>
        <end position="77"/>
    </location>
</feature>
<evidence type="ECO:0000259" key="4">
    <source>
        <dbReference type="PROSITE" id="PS50949"/>
    </source>
</evidence>
<dbReference type="PRINTS" id="PR00035">
    <property type="entry name" value="HTHGNTR"/>
</dbReference>
<dbReference type="InterPro" id="IPR011711">
    <property type="entry name" value="GntR_C"/>
</dbReference>